<dbReference type="InterPro" id="IPR000504">
    <property type="entry name" value="RRM_dom"/>
</dbReference>
<dbReference type="Gene3D" id="3.30.70.330">
    <property type="match status" value="1"/>
</dbReference>
<reference evidence="4 5" key="1">
    <citation type="journal article" date="2017" name="Environ. Microbiol.">
        <title>Decay of the glycolytic pathway and adaptation to intranuclear parasitism within Enterocytozoonidae microsporidia.</title>
        <authorList>
            <person name="Wiredu Boakye D."/>
            <person name="Jaroenlak P."/>
            <person name="Prachumwat A."/>
            <person name="Williams T.A."/>
            <person name="Bateman K.S."/>
            <person name="Itsathitphaisarn O."/>
            <person name="Sritunyalucksana K."/>
            <person name="Paszkiewicz K.H."/>
            <person name="Moore K.A."/>
            <person name="Stentiford G.D."/>
            <person name="Williams B.A."/>
        </authorList>
    </citation>
    <scope>NUCLEOTIDE SEQUENCE [LARGE SCALE GENOMIC DNA]</scope>
    <source>
        <strain evidence="4 5">GB1</strain>
    </source>
</reference>
<evidence type="ECO:0000259" key="3">
    <source>
        <dbReference type="PROSITE" id="PS50102"/>
    </source>
</evidence>
<dbReference type="InterPro" id="IPR035979">
    <property type="entry name" value="RBD_domain_sf"/>
</dbReference>
<feature type="domain" description="RRM" evidence="3">
    <location>
        <begin position="89"/>
        <end position="166"/>
    </location>
</feature>
<comment type="caution">
    <text evidence="4">The sequence shown here is derived from an EMBL/GenBank/DDBJ whole genome shotgun (WGS) entry which is preliminary data.</text>
</comment>
<dbReference type="PANTHER" id="PTHR15241:SF304">
    <property type="entry name" value="RRM DOMAIN-CONTAINING PROTEIN"/>
    <property type="match status" value="1"/>
</dbReference>
<dbReference type="Proteomes" id="UP000192639">
    <property type="component" value="Unassembled WGS sequence"/>
</dbReference>
<dbReference type="SUPFAM" id="SSF54928">
    <property type="entry name" value="RNA-binding domain, RBD"/>
    <property type="match status" value="1"/>
</dbReference>
<feature type="compositionally biased region" description="Basic and acidic residues" evidence="2">
    <location>
        <begin position="44"/>
        <end position="56"/>
    </location>
</feature>
<dbReference type="SMART" id="SM00360">
    <property type="entry name" value="RRM"/>
    <property type="match status" value="1"/>
</dbReference>
<name>A0A1Y1S716_9MICR</name>
<feature type="region of interest" description="Disordered" evidence="2">
    <location>
        <begin position="35"/>
        <end position="56"/>
    </location>
</feature>
<evidence type="ECO:0000313" key="4">
    <source>
        <dbReference type="EMBL" id="ORD94252.1"/>
    </source>
</evidence>
<proteinExistence type="predicted"/>
<dbReference type="GO" id="GO:0003723">
    <property type="term" value="F:RNA binding"/>
    <property type="evidence" value="ECO:0007669"/>
    <property type="project" value="UniProtKB-UniRule"/>
</dbReference>
<keyword evidence="1" id="KW-0694">RNA-binding</keyword>
<evidence type="ECO:0000256" key="2">
    <source>
        <dbReference type="SAM" id="MobiDB-lite"/>
    </source>
</evidence>
<dbReference type="EMBL" id="LWDP01000027">
    <property type="protein sequence ID" value="ORD94252.1"/>
    <property type="molecule type" value="Genomic_DNA"/>
</dbReference>
<feature type="region of interest" description="Disordered" evidence="2">
    <location>
        <begin position="1"/>
        <end position="21"/>
    </location>
</feature>
<dbReference type="InterPro" id="IPR012677">
    <property type="entry name" value="Nucleotide-bd_a/b_plait_sf"/>
</dbReference>
<dbReference type="Pfam" id="PF00076">
    <property type="entry name" value="RRM_1"/>
    <property type="match status" value="1"/>
</dbReference>
<protein>
    <recommendedName>
        <fullName evidence="3">RRM domain-containing protein</fullName>
    </recommendedName>
</protein>
<dbReference type="PROSITE" id="PS50102">
    <property type="entry name" value="RRM"/>
    <property type="match status" value="1"/>
</dbReference>
<evidence type="ECO:0000313" key="5">
    <source>
        <dbReference type="Proteomes" id="UP000192639"/>
    </source>
</evidence>
<dbReference type="PANTHER" id="PTHR15241">
    <property type="entry name" value="TRANSFORMER-2-RELATED"/>
    <property type="match status" value="1"/>
</dbReference>
<dbReference type="AlphaFoldDB" id="A0A1Y1S716"/>
<organism evidence="4 5">
    <name type="scientific">Enterospora canceri</name>
    <dbReference type="NCBI Taxonomy" id="1081671"/>
    <lineage>
        <taxon>Eukaryota</taxon>
        <taxon>Fungi</taxon>
        <taxon>Fungi incertae sedis</taxon>
        <taxon>Microsporidia</taxon>
        <taxon>Enterocytozoonidae</taxon>
        <taxon>Enterospora</taxon>
    </lineage>
</organism>
<dbReference type="VEuPathDB" id="MicrosporidiaDB:ECANGB1_960"/>
<keyword evidence="5" id="KW-1185">Reference proteome</keyword>
<gene>
    <name evidence="4" type="ORF">ECANGB1_960</name>
</gene>
<evidence type="ECO:0000256" key="1">
    <source>
        <dbReference type="PROSITE-ProRule" id="PRU00176"/>
    </source>
</evidence>
<sequence>MRRRRGSSERESERSGHFDEKRAYYERREAGYYKKERKRGRGRERKEMEEMEENYRAEVDERNRKEEMKRRLEEEIEEKYGEEEGGRSRKLMLVNLSVYATEEDVAEALEEEGIQGMQLRVLVDRRIGLCNGIGFVTLQNEEVAERAAAVLRGKEIKGRKVKVRGV</sequence>
<accession>A0A1Y1S716</accession>